<organism evidence="2 3">
    <name type="scientific">Aspergillus luchuensis (strain CBS 106.47)</name>
    <dbReference type="NCBI Taxonomy" id="1137211"/>
    <lineage>
        <taxon>Eukaryota</taxon>
        <taxon>Fungi</taxon>
        <taxon>Dikarya</taxon>
        <taxon>Ascomycota</taxon>
        <taxon>Pezizomycotina</taxon>
        <taxon>Eurotiomycetes</taxon>
        <taxon>Eurotiomycetidae</taxon>
        <taxon>Eurotiales</taxon>
        <taxon>Aspergillaceae</taxon>
        <taxon>Aspergillus</taxon>
        <taxon>Aspergillus subgen. Circumdati</taxon>
    </lineage>
</organism>
<proteinExistence type="predicted"/>
<name>A0A1M3SZK2_ASPLC</name>
<dbReference type="Proteomes" id="UP000184063">
    <property type="component" value="Unassembled WGS sequence"/>
</dbReference>
<evidence type="ECO:0000256" key="1">
    <source>
        <dbReference type="SAM" id="Phobius"/>
    </source>
</evidence>
<sequence length="95" mass="10766">MGSSAILRHGRWSKCRGGAISIHLQIKCGLCGNRHSKFFELEFFFWVGGLVGFWWGFGGAVGGGLLLQYDLALLHYRGQQVRLYECKNCWDARLL</sequence>
<dbReference type="EMBL" id="KV878266">
    <property type="protein sequence ID" value="OJZ79922.1"/>
    <property type="molecule type" value="Genomic_DNA"/>
</dbReference>
<accession>A0A1M3SZK2</accession>
<reference evidence="3" key="1">
    <citation type="journal article" date="2017" name="Genome Biol.">
        <title>Comparative genomics reveals high biological diversity and specific adaptations in the industrially and medically important fungal genus Aspergillus.</title>
        <authorList>
            <person name="de Vries R.P."/>
            <person name="Riley R."/>
            <person name="Wiebenga A."/>
            <person name="Aguilar-Osorio G."/>
            <person name="Amillis S."/>
            <person name="Uchima C.A."/>
            <person name="Anderluh G."/>
            <person name="Asadollahi M."/>
            <person name="Askin M."/>
            <person name="Barry K."/>
            <person name="Battaglia E."/>
            <person name="Bayram O."/>
            <person name="Benocci T."/>
            <person name="Braus-Stromeyer S.A."/>
            <person name="Caldana C."/>
            <person name="Canovas D."/>
            <person name="Cerqueira G.C."/>
            <person name="Chen F."/>
            <person name="Chen W."/>
            <person name="Choi C."/>
            <person name="Clum A."/>
            <person name="Dos Santos R.A."/>
            <person name="Damasio A.R."/>
            <person name="Diallinas G."/>
            <person name="Emri T."/>
            <person name="Fekete E."/>
            <person name="Flipphi M."/>
            <person name="Freyberg S."/>
            <person name="Gallo A."/>
            <person name="Gournas C."/>
            <person name="Habgood R."/>
            <person name="Hainaut M."/>
            <person name="Harispe M.L."/>
            <person name="Henrissat B."/>
            <person name="Hilden K.S."/>
            <person name="Hope R."/>
            <person name="Hossain A."/>
            <person name="Karabika E."/>
            <person name="Karaffa L."/>
            <person name="Karanyi Z."/>
            <person name="Krasevec N."/>
            <person name="Kuo A."/>
            <person name="Kusch H."/>
            <person name="LaButti K."/>
            <person name="Lagendijk E.L."/>
            <person name="Lapidus A."/>
            <person name="Levasseur A."/>
            <person name="Lindquist E."/>
            <person name="Lipzen A."/>
            <person name="Logrieco A.F."/>
            <person name="MacCabe A."/>
            <person name="Maekelae M.R."/>
            <person name="Malavazi I."/>
            <person name="Melin P."/>
            <person name="Meyer V."/>
            <person name="Mielnichuk N."/>
            <person name="Miskei M."/>
            <person name="Molnar A.P."/>
            <person name="Mule G."/>
            <person name="Ngan C.Y."/>
            <person name="Orejas M."/>
            <person name="Orosz E."/>
            <person name="Ouedraogo J.P."/>
            <person name="Overkamp K.M."/>
            <person name="Park H.-S."/>
            <person name="Perrone G."/>
            <person name="Piumi F."/>
            <person name="Punt P.J."/>
            <person name="Ram A.F."/>
            <person name="Ramon A."/>
            <person name="Rauscher S."/>
            <person name="Record E."/>
            <person name="Riano-Pachon D.M."/>
            <person name="Robert V."/>
            <person name="Roehrig J."/>
            <person name="Ruller R."/>
            <person name="Salamov A."/>
            <person name="Salih N.S."/>
            <person name="Samson R.A."/>
            <person name="Sandor E."/>
            <person name="Sanguinetti M."/>
            <person name="Schuetze T."/>
            <person name="Sepcic K."/>
            <person name="Shelest E."/>
            <person name="Sherlock G."/>
            <person name="Sophianopoulou V."/>
            <person name="Squina F.M."/>
            <person name="Sun H."/>
            <person name="Susca A."/>
            <person name="Todd R.B."/>
            <person name="Tsang A."/>
            <person name="Unkles S.E."/>
            <person name="van de Wiele N."/>
            <person name="van Rossen-Uffink D."/>
            <person name="Oliveira J.V."/>
            <person name="Vesth T.C."/>
            <person name="Visser J."/>
            <person name="Yu J.-H."/>
            <person name="Zhou M."/>
            <person name="Andersen M.R."/>
            <person name="Archer D.B."/>
            <person name="Baker S.E."/>
            <person name="Benoit I."/>
            <person name="Brakhage A.A."/>
            <person name="Braus G.H."/>
            <person name="Fischer R."/>
            <person name="Frisvad J.C."/>
            <person name="Goldman G.H."/>
            <person name="Houbraken J."/>
            <person name="Oakley B."/>
            <person name="Pocsi I."/>
            <person name="Scazzocchio C."/>
            <person name="Seiboth B."/>
            <person name="vanKuyk P.A."/>
            <person name="Wortman J."/>
            <person name="Dyer P.S."/>
            <person name="Grigoriev I.V."/>
        </authorList>
    </citation>
    <scope>NUCLEOTIDE SEQUENCE [LARGE SCALE GENOMIC DNA]</scope>
    <source>
        <strain evidence="3">CBS 106.47</strain>
    </source>
</reference>
<keyword evidence="1" id="KW-1133">Transmembrane helix</keyword>
<protein>
    <submittedName>
        <fullName evidence="2">Uncharacterized protein</fullName>
    </submittedName>
</protein>
<evidence type="ECO:0000313" key="3">
    <source>
        <dbReference type="Proteomes" id="UP000184063"/>
    </source>
</evidence>
<dbReference type="VEuPathDB" id="FungiDB:ASPFODRAFT_518387"/>
<gene>
    <name evidence="2" type="ORF">ASPFODRAFT_518387</name>
</gene>
<feature type="transmembrane region" description="Helical" evidence="1">
    <location>
        <begin position="43"/>
        <end position="67"/>
    </location>
</feature>
<evidence type="ECO:0000313" key="2">
    <source>
        <dbReference type="EMBL" id="OJZ79922.1"/>
    </source>
</evidence>
<keyword evidence="1" id="KW-0812">Transmembrane</keyword>
<dbReference type="AlphaFoldDB" id="A0A1M3SZK2"/>
<keyword evidence="1" id="KW-0472">Membrane</keyword>